<evidence type="ECO:0000313" key="1">
    <source>
        <dbReference type="EMBL" id="MBR8535402.1"/>
    </source>
</evidence>
<reference evidence="1" key="2">
    <citation type="submission" date="2021-04" db="EMBL/GenBank/DDBJ databases">
        <authorList>
            <person name="Zhang T."/>
            <person name="Zhang Y."/>
            <person name="Lu D."/>
            <person name="Zuo D."/>
            <person name="Du Z."/>
        </authorList>
    </citation>
    <scope>NUCLEOTIDE SEQUENCE</scope>
    <source>
        <strain evidence="1">JR1</strain>
    </source>
</reference>
<dbReference type="RefSeq" id="WP_212189308.1">
    <property type="nucleotide sequence ID" value="NZ_JAGTAR010000009.1"/>
</dbReference>
<comment type="caution">
    <text evidence="1">The sequence shown here is derived from an EMBL/GenBank/DDBJ whole genome shotgun (WGS) entry which is preliminary data.</text>
</comment>
<evidence type="ECO:0008006" key="3">
    <source>
        <dbReference type="Google" id="ProtNLM"/>
    </source>
</evidence>
<reference evidence="1" key="1">
    <citation type="journal article" date="2018" name="Int. J. Syst. Evol. Microbiol.">
        <title>Carboxylicivirga sediminis sp. nov., isolated from coastal sediment.</title>
        <authorList>
            <person name="Wang F.Q."/>
            <person name="Ren L.H."/>
            <person name="Zou R.J."/>
            <person name="Sun Y.Z."/>
            <person name="Liu X.J."/>
            <person name="Jiang F."/>
            <person name="Liu L.J."/>
        </authorList>
    </citation>
    <scope>NUCLEOTIDE SEQUENCE</scope>
    <source>
        <strain evidence="1">JR1</strain>
    </source>
</reference>
<dbReference type="EMBL" id="JAGTAR010000009">
    <property type="protein sequence ID" value="MBR8535402.1"/>
    <property type="molecule type" value="Genomic_DNA"/>
</dbReference>
<organism evidence="1 2">
    <name type="scientific">Carboxylicivirga sediminis</name>
    <dbReference type="NCBI Taxonomy" id="2006564"/>
    <lineage>
        <taxon>Bacteria</taxon>
        <taxon>Pseudomonadati</taxon>
        <taxon>Bacteroidota</taxon>
        <taxon>Bacteroidia</taxon>
        <taxon>Marinilabiliales</taxon>
        <taxon>Marinilabiliaceae</taxon>
        <taxon>Carboxylicivirga</taxon>
    </lineage>
</organism>
<keyword evidence="2" id="KW-1185">Reference proteome</keyword>
<sequence length="564" mass="63877">MITEDLIQEALKLPRRGRVALQKHFNLTQSQARKLAIILTDREQQTLKTSHQATTSSIIDKREVSKIISNQSLLHQQKVDIISQKYQISKKEVQGWMSEMGVEVKNKQFAKAKHRHLFKTNRYIVTSAQNDTTTNIEFLDNIKALAKHVKAEIIVIPTRYKNPTAVEAKMHYDWDQRLDNYLYAQKIELHKNLVVAGDLKIQATTAIPTSRIELIGGGKSVIVGAPRIELRSLPVFPQMQNVYLHSTGTVSDINMSDTVAGGVAAAHHSYGFVFVDIENEDIVYTHNVSAEKDGSFTLFNLHVSNSEISQVDIPWLFMGDSHLAQIDKEITRQHRQIIKQFRIKHVALNDIFDSSSANVHHKDVVDRFRNYIEGKSNIKEELKAMIDELTWFSLNVKETYVIRSNHDDMLDRTIRKTDFSSVSENALIMAELLHTLLKGQEDENFKGLIPSIINKRFENVIGLGINDILEYKGVYMQHGHVGANGSKGSITSYSKLPFKTLIAHSHTPSIKGGSYQVGLACKMEHGYNEGLTSWAFCSALISAQGKRQLILFNKHSKKFTTLFN</sequence>
<protein>
    <recommendedName>
        <fullName evidence="3">A1 protein</fullName>
    </recommendedName>
</protein>
<dbReference type="AlphaFoldDB" id="A0A941F2X1"/>
<proteinExistence type="predicted"/>
<name>A0A941F2X1_9BACT</name>
<evidence type="ECO:0000313" key="2">
    <source>
        <dbReference type="Proteomes" id="UP000679220"/>
    </source>
</evidence>
<accession>A0A941F2X1</accession>
<gene>
    <name evidence="1" type="ORF">KDU71_07505</name>
</gene>
<dbReference type="Proteomes" id="UP000679220">
    <property type="component" value="Unassembled WGS sequence"/>
</dbReference>